<gene>
    <name evidence="2" type="ORF">FM114_00310</name>
</gene>
<dbReference type="RefSeq" id="WP_143813797.1">
    <property type="nucleotide sequence ID" value="NZ_FUKQ01000001.1"/>
</dbReference>
<keyword evidence="3" id="KW-1185">Reference proteome</keyword>
<dbReference type="STRING" id="1255658.FM114_00310"/>
<protein>
    <submittedName>
        <fullName evidence="2">Uncharacterized protein</fullName>
    </submittedName>
</protein>
<dbReference type="AlphaFoldDB" id="A0A1R4I951"/>
<dbReference type="Proteomes" id="UP000188342">
    <property type="component" value="Unassembled WGS sequence"/>
</dbReference>
<reference evidence="2 3" key="1">
    <citation type="submission" date="2017-02" db="EMBL/GenBank/DDBJ databases">
        <authorList>
            <person name="Peterson S.W."/>
        </authorList>
    </citation>
    <scope>NUCLEOTIDE SEQUENCE [LARGE SCALE GENOMIC DNA]</scope>
    <source>
        <strain evidence="2 3">LSP_Lj1</strain>
    </source>
</reference>
<evidence type="ECO:0000313" key="2">
    <source>
        <dbReference type="EMBL" id="SJN15823.1"/>
    </source>
</evidence>
<dbReference type="EMBL" id="FUKQ01000001">
    <property type="protein sequence ID" value="SJN15823.1"/>
    <property type="molecule type" value="Genomic_DNA"/>
</dbReference>
<feature type="transmembrane region" description="Helical" evidence="1">
    <location>
        <begin position="12"/>
        <end position="36"/>
    </location>
</feature>
<organism evidence="2 3">
    <name type="scientific">Luteococcus japonicus LSP_Lj1</name>
    <dbReference type="NCBI Taxonomy" id="1255658"/>
    <lineage>
        <taxon>Bacteria</taxon>
        <taxon>Bacillati</taxon>
        <taxon>Actinomycetota</taxon>
        <taxon>Actinomycetes</taxon>
        <taxon>Propionibacteriales</taxon>
        <taxon>Propionibacteriaceae</taxon>
        <taxon>Luteococcus</taxon>
    </lineage>
</organism>
<evidence type="ECO:0000256" key="1">
    <source>
        <dbReference type="SAM" id="Phobius"/>
    </source>
</evidence>
<keyword evidence="1" id="KW-1133">Transmembrane helix</keyword>
<sequence>MGFNPVPMANSVATLASTLRGSILWTLLGAAIWTGVWWTQRERWGSPWLLVAGYGISIVLIIVTALRLVNARRNLSRIGRGAALEATRQGLRLHTLEGAVLDLDWSQVRALKAAGLRVGAGPELVVEAVQGKVWSMPLSFLDALPGTIDGGVRAMSGGRHGLDLSGLDAIF</sequence>
<keyword evidence="1" id="KW-0812">Transmembrane</keyword>
<dbReference type="OrthoDB" id="3727387at2"/>
<accession>A0A1R4I951</accession>
<evidence type="ECO:0000313" key="3">
    <source>
        <dbReference type="Proteomes" id="UP000188342"/>
    </source>
</evidence>
<feature type="transmembrane region" description="Helical" evidence="1">
    <location>
        <begin position="48"/>
        <end position="69"/>
    </location>
</feature>
<keyword evidence="1" id="KW-0472">Membrane</keyword>
<proteinExistence type="predicted"/>
<name>A0A1R4I951_9ACTN</name>